<sequence length="61" mass="7076">MERGLKIPQSERIKTTTLCFYQAFGEKAYIRSAEDIAYNVALFIAKKGSYVNYYMLLREDG</sequence>
<keyword evidence="2" id="KW-1185">Reference proteome</keyword>
<proteinExistence type="predicted"/>
<organism evidence="1 2">
    <name type="scientific">Stylosanthes scabra</name>
    <dbReference type="NCBI Taxonomy" id="79078"/>
    <lineage>
        <taxon>Eukaryota</taxon>
        <taxon>Viridiplantae</taxon>
        <taxon>Streptophyta</taxon>
        <taxon>Embryophyta</taxon>
        <taxon>Tracheophyta</taxon>
        <taxon>Spermatophyta</taxon>
        <taxon>Magnoliopsida</taxon>
        <taxon>eudicotyledons</taxon>
        <taxon>Gunneridae</taxon>
        <taxon>Pentapetalae</taxon>
        <taxon>rosids</taxon>
        <taxon>fabids</taxon>
        <taxon>Fabales</taxon>
        <taxon>Fabaceae</taxon>
        <taxon>Papilionoideae</taxon>
        <taxon>50 kb inversion clade</taxon>
        <taxon>dalbergioids sensu lato</taxon>
        <taxon>Dalbergieae</taxon>
        <taxon>Pterocarpus clade</taxon>
        <taxon>Stylosanthes</taxon>
    </lineage>
</organism>
<evidence type="ECO:0000313" key="2">
    <source>
        <dbReference type="Proteomes" id="UP001341840"/>
    </source>
</evidence>
<accession>A0ABU6WFV8</accession>
<dbReference type="EMBL" id="JASCZI010181513">
    <property type="protein sequence ID" value="MED6184169.1"/>
    <property type="molecule type" value="Genomic_DNA"/>
</dbReference>
<comment type="caution">
    <text evidence="1">The sequence shown here is derived from an EMBL/GenBank/DDBJ whole genome shotgun (WGS) entry which is preliminary data.</text>
</comment>
<evidence type="ECO:0000313" key="1">
    <source>
        <dbReference type="EMBL" id="MED6184169.1"/>
    </source>
</evidence>
<protein>
    <submittedName>
        <fullName evidence="1">Uncharacterized protein</fullName>
    </submittedName>
</protein>
<reference evidence="1 2" key="1">
    <citation type="journal article" date="2023" name="Plants (Basel)">
        <title>Bridging the Gap: Combining Genomics and Transcriptomics Approaches to Understand Stylosanthes scabra, an Orphan Legume from the Brazilian Caatinga.</title>
        <authorList>
            <person name="Ferreira-Neto J.R.C."/>
            <person name="da Silva M.D."/>
            <person name="Binneck E."/>
            <person name="de Melo N.F."/>
            <person name="da Silva R.H."/>
            <person name="de Melo A.L.T.M."/>
            <person name="Pandolfi V."/>
            <person name="Bustamante F.O."/>
            <person name="Brasileiro-Vidal A.C."/>
            <person name="Benko-Iseppon A.M."/>
        </authorList>
    </citation>
    <scope>NUCLEOTIDE SEQUENCE [LARGE SCALE GENOMIC DNA]</scope>
    <source>
        <tissue evidence="1">Leaves</tissue>
    </source>
</reference>
<gene>
    <name evidence="1" type="ORF">PIB30_044910</name>
</gene>
<name>A0ABU6WFV8_9FABA</name>
<dbReference type="Proteomes" id="UP001341840">
    <property type="component" value="Unassembled WGS sequence"/>
</dbReference>